<dbReference type="EMBL" id="JASBWT010000011">
    <property type="protein sequence ID" value="KAJ9100630.1"/>
    <property type="molecule type" value="Genomic_DNA"/>
</dbReference>
<proteinExistence type="predicted"/>
<evidence type="ECO:0000313" key="2">
    <source>
        <dbReference type="Proteomes" id="UP001227268"/>
    </source>
</evidence>
<reference evidence="1" key="1">
    <citation type="submission" date="2023-04" db="EMBL/GenBank/DDBJ databases">
        <title>Draft Genome sequencing of Naganishia species isolated from polar environments using Oxford Nanopore Technology.</title>
        <authorList>
            <person name="Leo P."/>
            <person name="Venkateswaran K."/>
        </authorList>
    </citation>
    <scope>NUCLEOTIDE SEQUENCE</scope>
    <source>
        <strain evidence="1">MNA-CCFEE 5423</strain>
    </source>
</reference>
<gene>
    <name evidence="1" type="ORF">QFC21_003674</name>
</gene>
<comment type="caution">
    <text evidence="1">The sequence shown here is derived from an EMBL/GenBank/DDBJ whole genome shotgun (WGS) entry which is preliminary data.</text>
</comment>
<organism evidence="1 2">
    <name type="scientific">Naganishia friedmannii</name>
    <dbReference type="NCBI Taxonomy" id="89922"/>
    <lineage>
        <taxon>Eukaryota</taxon>
        <taxon>Fungi</taxon>
        <taxon>Dikarya</taxon>
        <taxon>Basidiomycota</taxon>
        <taxon>Agaricomycotina</taxon>
        <taxon>Tremellomycetes</taxon>
        <taxon>Filobasidiales</taxon>
        <taxon>Filobasidiaceae</taxon>
        <taxon>Naganishia</taxon>
    </lineage>
</organism>
<dbReference type="Proteomes" id="UP001227268">
    <property type="component" value="Unassembled WGS sequence"/>
</dbReference>
<sequence length="126" mass="14152">MPAAPTSGPTALIRSLRIKSSSLNRLQKDVKAYTSETTSAQASLEKWRTMDPKERDENWEWNVKNAEKVVRDCAQMVPLTQVKVHAALDDLRDLVDTLKAEGDEEVLKSSEYETACKALQTQTSEQ</sequence>
<accession>A0ACC2VMI1</accession>
<name>A0ACC2VMI1_9TREE</name>
<evidence type="ECO:0000313" key="1">
    <source>
        <dbReference type="EMBL" id="KAJ9100630.1"/>
    </source>
</evidence>
<protein>
    <submittedName>
        <fullName evidence="1">Uncharacterized protein</fullName>
    </submittedName>
</protein>
<keyword evidence="2" id="KW-1185">Reference proteome</keyword>